<gene>
    <name evidence="7" type="ORF">ABEU19_003121</name>
</gene>
<dbReference type="EMBL" id="JBDLNU010000004">
    <property type="protein sequence ID" value="MFM1729610.1"/>
    <property type="molecule type" value="Genomic_DNA"/>
</dbReference>
<dbReference type="RefSeq" id="WP_348603615.1">
    <property type="nucleotide sequence ID" value="NZ_CP157276.1"/>
</dbReference>
<sequence>MAQTKRTDHQRVGAKGRQTEQTIKDAARKVFARDGYLNARITDIADEAGKSPATLYNYFDNKKEILGALLEDFLEYVLDEGDDAEPLDEYTSESLRSAVATFWRAYTEFIPELVGVTHAATTDPDFVQVWMQIREVGVRKIGARIKILQAEGATDPNLNPYVAASALSSMLEHSCYLWLGTNAQGTGRPASDDQAIDTISYLWSHALGITEPRSDGPRRART</sequence>
<evidence type="ECO:0000256" key="4">
    <source>
        <dbReference type="PROSITE-ProRule" id="PRU00335"/>
    </source>
</evidence>
<dbReference type="Pfam" id="PF00440">
    <property type="entry name" value="TetR_N"/>
    <property type="match status" value="1"/>
</dbReference>
<feature type="DNA-binding region" description="H-T-H motif" evidence="4">
    <location>
        <begin position="40"/>
        <end position="59"/>
    </location>
</feature>
<keyword evidence="3" id="KW-0804">Transcription</keyword>
<comment type="caution">
    <text evidence="7">The sequence shown here is derived from an EMBL/GenBank/DDBJ whole genome shotgun (WGS) entry which is preliminary data.</text>
</comment>
<feature type="domain" description="HTH tetR-type" evidence="6">
    <location>
        <begin position="17"/>
        <end position="77"/>
    </location>
</feature>
<dbReference type="SUPFAM" id="SSF46689">
    <property type="entry name" value="Homeodomain-like"/>
    <property type="match status" value="1"/>
</dbReference>
<accession>A0ABW9FVH6</accession>
<evidence type="ECO:0000256" key="1">
    <source>
        <dbReference type="ARBA" id="ARBA00023015"/>
    </source>
</evidence>
<dbReference type="Proteomes" id="UP001629744">
    <property type="component" value="Unassembled WGS sequence"/>
</dbReference>
<dbReference type="PANTHER" id="PTHR30055">
    <property type="entry name" value="HTH-TYPE TRANSCRIPTIONAL REGULATOR RUTR"/>
    <property type="match status" value="1"/>
</dbReference>
<feature type="compositionally biased region" description="Basic and acidic residues" evidence="5">
    <location>
        <begin position="1"/>
        <end position="11"/>
    </location>
</feature>
<dbReference type="PROSITE" id="PS50977">
    <property type="entry name" value="HTH_TETR_2"/>
    <property type="match status" value="1"/>
</dbReference>
<dbReference type="SUPFAM" id="SSF48498">
    <property type="entry name" value="Tetracyclin repressor-like, C-terminal domain"/>
    <property type="match status" value="1"/>
</dbReference>
<protein>
    <submittedName>
        <fullName evidence="7">TetR/AcrR family transcriptional regulator</fullName>
    </submittedName>
</protein>
<evidence type="ECO:0000313" key="7">
    <source>
        <dbReference type="EMBL" id="MFM1729610.1"/>
    </source>
</evidence>
<feature type="region of interest" description="Disordered" evidence="5">
    <location>
        <begin position="1"/>
        <end position="20"/>
    </location>
</feature>
<keyword evidence="1" id="KW-0805">Transcription regulation</keyword>
<evidence type="ECO:0000256" key="3">
    <source>
        <dbReference type="ARBA" id="ARBA00023163"/>
    </source>
</evidence>
<organism evidence="7 8">
    <name type="scientific">Prescottella soli</name>
    <dbReference type="NCBI Taxonomy" id="1543852"/>
    <lineage>
        <taxon>Bacteria</taxon>
        <taxon>Bacillati</taxon>
        <taxon>Actinomycetota</taxon>
        <taxon>Actinomycetes</taxon>
        <taxon>Mycobacteriales</taxon>
        <taxon>Nocardiaceae</taxon>
        <taxon>Prescottella</taxon>
    </lineage>
</organism>
<keyword evidence="8" id="KW-1185">Reference proteome</keyword>
<dbReference type="InterPro" id="IPR050109">
    <property type="entry name" value="HTH-type_TetR-like_transc_reg"/>
</dbReference>
<evidence type="ECO:0000313" key="8">
    <source>
        <dbReference type="Proteomes" id="UP001629744"/>
    </source>
</evidence>
<dbReference type="PRINTS" id="PR00455">
    <property type="entry name" value="HTHTETR"/>
</dbReference>
<reference evidence="7 8" key="1">
    <citation type="submission" date="2023-11" db="EMBL/GenBank/DDBJ databases">
        <authorList>
            <person name="Val-Calvo J."/>
            <person name="Scortti M."/>
            <person name="Vazquez-Boland J."/>
        </authorList>
    </citation>
    <scope>NUCLEOTIDE SEQUENCE [LARGE SCALE GENOMIC DNA]</scope>
    <source>
        <strain evidence="7 8">DSM 46662</strain>
    </source>
</reference>
<dbReference type="Gene3D" id="1.10.357.10">
    <property type="entry name" value="Tetracycline Repressor, domain 2"/>
    <property type="match status" value="1"/>
</dbReference>
<name>A0ABW9FVH6_9NOCA</name>
<proteinExistence type="predicted"/>
<dbReference type="InterPro" id="IPR009057">
    <property type="entry name" value="Homeodomain-like_sf"/>
</dbReference>
<dbReference type="Gene3D" id="1.10.10.60">
    <property type="entry name" value="Homeodomain-like"/>
    <property type="match status" value="1"/>
</dbReference>
<dbReference type="PANTHER" id="PTHR30055:SF234">
    <property type="entry name" value="HTH-TYPE TRANSCRIPTIONAL REGULATOR BETI"/>
    <property type="match status" value="1"/>
</dbReference>
<evidence type="ECO:0000256" key="5">
    <source>
        <dbReference type="SAM" id="MobiDB-lite"/>
    </source>
</evidence>
<keyword evidence="2 4" id="KW-0238">DNA-binding</keyword>
<evidence type="ECO:0000259" key="6">
    <source>
        <dbReference type="PROSITE" id="PS50977"/>
    </source>
</evidence>
<dbReference type="InterPro" id="IPR036271">
    <property type="entry name" value="Tet_transcr_reg_TetR-rel_C_sf"/>
</dbReference>
<dbReference type="InterPro" id="IPR001647">
    <property type="entry name" value="HTH_TetR"/>
</dbReference>
<evidence type="ECO:0000256" key="2">
    <source>
        <dbReference type="ARBA" id="ARBA00023125"/>
    </source>
</evidence>